<evidence type="ECO:0000313" key="16">
    <source>
        <dbReference type="RefSeq" id="XP_013398245.1"/>
    </source>
</evidence>
<dbReference type="GO" id="GO:0071880">
    <property type="term" value="P:adenylate cyclase-activating adrenergic receptor signaling pathway"/>
    <property type="evidence" value="ECO:0007669"/>
    <property type="project" value="TreeGrafter"/>
</dbReference>
<keyword evidence="7 9" id="KW-0675">Receptor</keyword>
<evidence type="ECO:0000256" key="7">
    <source>
        <dbReference type="ARBA" id="ARBA00023170"/>
    </source>
</evidence>
<organism evidence="19">
    <name type="scientific">Lingula anatina</name>
    <name type="common">Brachiopod</name>
    <name type="synonym">Lingula unguis</name>
    <dbReference type="NCBI Taxonomy" id="7574"/>
    <lineage>
        <taxon>Eukaryota</taxon>
        <taxon>Metazoa</taxon>
        <taxon>Spiralia</taxon>
        <taxon>Lophotrochozoa</taxon>
        <taxon>Brachiopoda</taxon>
        <taxon>Linguliformea</taxon>
        <taxon>Lingulata</taxon>
        <taxon>Lingulida</taxon>
        <taxon>Linguloidea</taxon>
        <taxon>Lingulidae</taxon>
        <taxon>Lingula</taxon>
    </lineage>
</organism>
<keyword evidence="2" id="KW-1003">Cell membrane</keyword>
<dbReference type="InterPro" id="IPR017452">
    <property type="entry name" value="GPCR_Rhodpsn_7TM"/>
</dbReference>
<evidence type="ECO:0000259" key="11">
    <source>
        <dbReference type="PROSITE" id="PS50262"/>
    </source>
</evidence>
<dbReference type="AlphaFoldDB" id="A0A1S3IJF9"/>
<evidence type="ECO:0000313" key="23">
    <source>
        <dbReference type="RefSeq" id="XP_013398253.1"/>
    </source>
</evidence>
<dbReference type="RefSeq" id="XP_013398252.1">
    <property type="nucleotide sequence ID" value="XM_013542798.2"/>
</dbReference>
<dbReference type="SUPFAM" id="SSF81321">
    <property type="entry name" value="Family A G protein-coupled receptor-like"/>
    <property type="match status" value="1"/>
</dbReference>
<protein>
    <submittedName>
        <fullName evidence="13 14">5-hydroxytryptamine receptor</fullName>
    </submittedName>
</protein>
<evidence type="ECO:0000313" key="21">
    <source>
        <dbReference type="RefSeq" id="XP_013398250.1"/>
    </source>
</evidence>
<keyword evidence="3 9" id="KW-0812">Transmembrane</keyword>
<feature type="domain" description="G-protein coupled receptors family 1 profile" evidence="11">
    <location>
        <begin position="91"/>
        <end position="303"/>
    </location>
</feature>
<dbReference type="RefSeq" id="XP_013398248.1">
    <property type="nucleotide sequence ID" value="XM_013542794.2"/>
</dbReference>
<feature type="transmembrane region" description="Helical" evidence="10">
    <location>
        <begin position="231"/>
        <end position="257"/>
    </location>
</feature>
<dbReference type="RefSeq" id="XP_013398250.1">
    <property type="nucleotide sequence ID" value="XM_013542796.2"/>
</dbReference>
<dbReference type="Proteomes" id="UP000085678">
    <property type="component" value="Unplaced"/>
</dbReference>
<reference evidence="13 14" key="1">
    <citation type="submission" date="2023-09" db="UniProtKB">
        <authorList>
            <consortium name="RefSeq"/>
        </authorList>
    </citation>
    <scope>IDENTIFICATION</scope>
    <source>
        <tissue evidence="13 14">Gonads</tissue>
    </source>
</reference>
<dbReference type="OMA" id="IMGNEHT"/>
<dbReference type="PANTHER" id="PTHR24248:SF200">
    <property type="entry name" value="5-HYDROXYTRYPTAMINE RECEPTOR 1B-LIKE ISOFORM X1"/>
    <property type="match status" value="1"/>
</dbReference>
<keyword evidence="8 9" id="KW-0807">Transducer</keyword>
<evidence type="ECO:0000313" key="12">
    <source>
        <dbReference type="Proteomes" id="UP000085678"/>
    </source>
</evidence>
<dbReference type="RefSeq" id="XP_013398253.1">
    <property type="nucleotide sequence ID" value="XM_013542799.2"/>
</dbReference>
<evidence type="ECO:0000313" key="14">
    <source>
        <dbReference type="RefSeq" id="XP_013398243.1"/>
    </source>
</evidence>
<dbReference type="PROSITE" id="PS00237">
    <property type="entry name" value="G_PROTEIN_RECEP_F1_1"/>
    <property type="match status" value="1"/>
</dbReference>
<dbReference type="RefSeq" id="XP_013398254.1">
    <property type="nucleotide sequence ID" value="XM_013542800.2"/>
</dbReference>
<dbReference type="KEGG" id="lak:106164774"/>
<evidence type="ECO:0000256" key="1">
    <source>
        <dbReference type="ARBA" id="ARBA00004651"/>
    </source>
</evidence>
<keyword evidence="6 10" id="KW-0472">Membrane</keyword>
<dbReference type="RefSeq" id="XP_013398245.1">
    <property type="nucleotide sequence ID" value="XM_013542791.2"/>
</dbReference>
<dbReference type="CDD" id="cd15331">
    <property type="entry name" value="7tmA_5-HT1A_invertebrates"/>
    <property type="match status" value="1"/>
</dbReference>
<evidence type="ECO:0000256" key="6">
    <source>
        <dbReference type="ARBA" id="ARBA00023136"/>
    </source>
</evidence>
<dbReference type="GeneID" id="106164774"/>
<evidence type="ECO:0000313" key="24">
    <source>
        <dbReference type="RefSeq" id="XP_013398254.1"/>
    </source>
</evidence>
<dbReference type="RefSeq" id="XP_013398242.1">
    <property type="nucleotide sequence ID" value="XM_013542788.2"/>
</dbReference>
<dbReference type="Pfam" id="PF00001">
    <property type="entry name" value="7tm_1"/>
    <property type="match status" value="1"/>
</dbReference>
<keyword evidence="4 10" id="KW-1133">Transmembrane helix</keyword>
<accession>A0A1S3IJF9</accession>
<dbReference type="RefSeq" id="XP_013398244.1">
    <property type="nucleotide sequence ID" value="XM_013542790.2"/>
</dbReference>
<evidence type="ECO:0000256" key="2">
    <source>
        <dbReference type="ARBA" id="ARBA00022475"/>
    </source>
</evidence>
<evidence type="ECO:0000256" key="5">
    <source>
        <dbReference type="ARBA" id="ARBA00023040"/>
    </source>
</evidence>
<evidence type="ECO:0000256" key="3">
    <source>
        <dbReference type="ARBA" id="ARBA00022692"/>
    </source>
</evidence>
<feature type="transmembrane region" description="Helical" evidence="10">
    <location>
        <begin position="191"/>
        <end position="211"/>
    </location>
</feature>
<keyword evidence="12" id="KW-1185">Reference proteome</keyword>
<evidence type="ECO:0000313" key="20">
    <source>
        <dbReference type="RefSeq" id="XP_013398249.1"/>
    </source>
</evidence>
<feature type="transmembrane region" description="Helical" evidence="10">
    <location>
        <begin position="150"/>
        <end position="170"/>
    </location>
</feature>
<evidence type="ECO:0000313" key="18">
    <source>
        <dbReference type="RefSeq" id="XP_013398247.1"/>
    </source>
</evidence>
<dbReference type="RefSeq" id="XP_013398247.1">
    <property type="nucleotide sequence ID" value="XM_013542793.2"/>
</dbReference>
<evidence type="ECO:0000313" key="15">
    <source>
        <dbReference type="RefSeq" id="XP_013398244.1"/>
    </source>
</evidence>
<dbReference type="GO" id="GO:0005886">
    <property type="term" value="C:plasma membrane"/>
    <property type="evidence" value="ECO:0007669"/>
    <property type="project" value="UniProtKB-SubCell"/>
</dbReference>
<dbReference type="RefSeq" id="XP_013398246.1">
    <property type="nucleotide sequence ID" value="XM_013542792.2"/>
</dbReference>
<evidence type="ECO:0000256" key="8">
    <source>
        <dbReference type="ARBA" id="ARBA00023224"/>
    </source>
</evidence>
<comment type="similarity">
    <text evidence="9">Belongs to the G-protein coupled receptor 1 family.</text>
</comment>
<gene>
    <name evidence="13 14 15 16 17 18 19 20 21 22 23 24" type="primary">LOC106164774</name>
</gene>
<evidence type="ECO:0000313" key="17">
    <source>
        <dbReference type="RefSeq" id="XP_013398246.1"/>
    </source>
</evidence>
<dbReference type="Gene3D" id="1.20.1070.10">
    <property type="entry name" value="Rhodopsin 7-helix transmembrane proteins"/>
    <property type="match status" value="1"/>
</dbReference>
<dbReference type="STRING" id="7574.A0A1S3IJF9"/>
<sequence>MVDLPWGHVYVNASQERGTSPAVSGLGGTDTSTAVWVYPPGHEASLEAKFDAAYHNQSNNTHSLGPIYNSLEHLIVTSVILGIFILATIIGNCFVIAAIVLEKHLQSAANYLIASLAVADLFVAALVLPLSAVNEVSTHWHLGSELCDMWISIDVLCCTASILHLVAIALDRYWAVTDVNYIHQRKPRRMVIMIAVIWVFSASICFPPLFGWKDNKNDPSVTGLCIISQDWWYTVYSTGLAFYLPLIVILVIYAKVFKAAKSRIRRRQFQAPVTSNGLNGQKPEEVSTLLTPYGARSSSKHRE</sequence>
<dbReference type="GO" id="GO:0043410">
    <property type="term" value="P:positive regulation of MAPK cascade"/>
    <property type="evidence" value="ECO:0007669"/>
    <property type="project" value="TreeGrafter"/>
</dbReference>
<evidence type="ECO:0000313" key="19">
    <source>
        <dbReference type="RefSeq" id="XP_013398248.1"/>
    </source>
</evidence>
<dbReference type="RefSeq" id="XP_013398243.1">
    <property type="nucleotide sequence ID" value="XM_013542789.2"/>
</dbReference>
<evidence type="ECO:0000256" key="4">
    <source>
        <dbReference type="ARBA" id="ARBA00022989"/>
    </source>
</evidence>
<dbReference type="PANTHER" id="PTHR24248">
    <property type="entry name" value="ADRENERGIC RECEPTOR-RELATED G-PROTEIN COUPLED RECEPTOR"/>
    <property type="match status" value="1"/>
</dbReference>
<proteinExistence type="inferred from homology"/>
<dbReference type="GO" id="GO:0004930">
    <property type="term" value="F:G protein-coupled receptor activity"/>
    <property type="evidence" value="ECO:0007669"/>
    <property type="project" value="UniProtKB-KW"/>
</dbReference>
<dbReference type="InterPro" id="IPR000276">
    <property type="entry name" value="GPCR_Rhodpsn"/>
</dbReference>
<evidence type="ECO:0000256" key="9">
    <source>
        <dbReference type="RuleBase" id="RU000688"/>
    </source>
</evidence>
<evidence type="ECO:0000313" key="22">
    <source>
        <dbReference type="RefSeq" id="XP_013398252.1"/>
    </source>
</evidence>
<dbReference type="PROSITE" id="PS50262">
    <property type="entry name" value="G_PROTEIN_RECEP_F1_2"/>
    <property type="match status" value="1"/>
</dbReference>
<dbReference type="RefSeq" id="XP_013398249.1">
    <property type="nucleotide sequence ID" value="XM_013542795.2"/>
</dbReference>
<evidence type="ECO:0000313" key="13">
    <source>
        <dbReference type="RefSeq" id="XP_013398242.1"/>
    </source>
</evidence>
<feature type="transmembrane region" description="Helical" evidence="10">
    <location>
        <begin position="108"/>
        <end position="130"/>
    </location>
</feature>
<evidence type="ECO:0000256" key="10">
    <source>
        <dbReference type="SAM" id="Phobius"/>
    </source>
</evidence>
<keyword evidence="5 9" id="KW-0297">G-protein coupled receptor</keyword>
<dbReference type="PRINTS" id="PR00237">
    <property type="entry name" value="GPCRRHODOPSN"/>
</dbReference>
<feature type="transmembrane region" description="Helical" evidence="10">
    <location>
        <begin position="74"/>
        <end position="101"/>
    </location>
</feature>
<comment type="subcellular location">
    <subcellularLocation>
        <location evidence="1">Cell membrane</location>
        <topology evidence="1">Multi-pass membrane protein</topology>
    </subcellularLocation>
</comment>
<name>A0A1S3IJF9_LINAN</name>
<dbReference type="OrthoDB" id="5956310at2759"/>